<sequence>MAIPISNTTGMQRKPTHPGEMLREDFLPDYDLTVTGLAESLGVSRQSVNELLRERRAVSPEMALRLARLFGNSPEFWLNAQRAVDLWTAAQSVKEEVSRIKPLHAA</sequence>
<evidence type="ECO:0000256" key="1">
    <source>
        <dbReference type="ARBA" id="ARBA00023125"/>
    </source>
</evidence>
<evidence type="ECO:0000259" key="3">
    <source>
        <dbReference type="PROSITE" id="PS50943"/>
    </source>
</evidence>
<dbReference type="Gene3D" id="1.10.260.40">
    <property type="entry name" value="lambda repressor-like DNA-binding domains"/>
    <property type="match status" value="1"/>
</dbReference>
<proteinExistence type="predicted"/>
<keyword evidence="5" id="KW-1185">Reference proteome</keyword>
<feature type="domain" description="HTH cro/C1-type" evidence="3">
    <location>
        <begin position="32"/>
        <end position="77"/>
    </location>
</feature>
<feature type="compositionally biased region" description="Polar residues" evidence="2">
    <location>
        <begin position="1"/>
        <end position="11"/>
    </location>
</feature>
<gene>
    <name evidence="4" type="ORF">NLK58_07405</name>
</gene>
<dbReference type="Proteomes" id="UP001475781">
    <property type="component" value="Chromosome"/>
</dbReference>
<evidence type="ECO:0000313" key="4">
    <source>
        <dbReference type="EMBL" id="WZF90011.1"/>
    </source>
</evidence>
<organism evidence="4 5">
    <name type="scientific">Marinobacter metalliresistant</name>
    <dbReference type="NCBI Taxonomy" id="2961995"/>
    <lineage>
        <taxon>Bacteria</taxon>
        <taxon>Pseudomonadati</taxon>
        <taxon>Pseudomonadota</taxon>
        <taxon>Gammaproteobacteria</taxon>
        <taxon>Pseudomonadales</taxon>
        <taxon>Marinobacteraceae</taxon>
        <taxon>Marinobacter</taxon>
    </lineage>
</organism>
<dbReference type="PANTHER" id="PTHR36924:SF1">
    <property type="entry name" value="ANTITOXIN HIGA-1"/>
    <property type="match status" value="1"/>
</dbReference>
<dbReference type="InterPro" id="IPR001387">
    <property type="entry name" value="Cro/C1-type_HTH"/>
</dbReference>
<protein>
    <submittedName>
        <fullName evidence="4">HigA family addiction module antitoxin</fullName>
    </submittedName>
</protein>
<evidence type="ECO:0000256" key="2">
    <source>
        <dbReference type="SAM" id="MobiDB-lite"/>
    </source>
</evidence>
<dbReference type="SMART" id="SM00530">
    <property type="entry name" value="HTH_XRE"/>
    <property type="match status" value="1"/>
</dbReference>
<dbReference type="CDD" id="cd00093">
    <property type="entry name" value="HTH_XRE"/>
    <property type="match status" value="1"/>
</dbReference>
<dbReference type="EMBL" id="CP101118">
    <property type="protein sequence ID" value="WZF90011.1"/>
    <property type="molecule type" value="Genomic_DNA"/>
</dbReference>
<evidence type="ECO:0000313" key="5">
    <source>
        <dbReference type="Proteomes" id="UP001475781"/>
    </source>
</evidence>
<dbReference type="InterPro" id="IPR013430">
    <property type="entry name" value="Toxin_antidote_HigA"/>
</dbReference>
<dbReference type="Pfam" id="PF01381">
    <property type="entry name" value="HTH_3"/>
    <property type="match status" value="1"/>
</dbReference>
<dbReference type="InterPro" id="IPR010982">
    <property type="entry name" value="Lambda_DNA-bd_dom_sf"/>
</dbReference>
<dbReference type="SUPFAM" id="SSF47413">
    <property type="entry name" value="lambda repressor-like DNA-binding domains"/>
    <property type="match status" value="1"/>
</dbReference>
<accession>A0ABZ2W5F1</accession>
<reference evidence="4 5" key="1">
    <citation type="submission" date="2022-07" db="EMBL/GenBank/DDBJ databases">
        <title>A copper resistant bacterium isolated from sediment samples of deep sea hydrothermal areas.</title>
        <authorList>
            <person name="Zeng X."/>
        </authorList>
    </citation>
    <scope>NUCLEOTIDE SEQUENCE [LARGE SCALE GENOMIC DNA]</scope>
    <source>
        <strain evidence="5">CuT 6</strain>
    </source>
</reference>
<dbReference type="PANTHER" id="PTHR36924">
    <property type="entry name" value="ANTITOXIN HIGA-1"/>
    <property type="match status" value="1"/>
</dbReference>
<keyword evidence="1" id="KW-0238">DNA-binding</keyword>
<dbReference type="PROSITE" id="PS50943">
    <property type="entry name" value="HTH_CROC1"/>
    <property type="match status" value="1"/>
</dbReference>
<dbReference type="NCBIfam" id="TIGR02607">
    <property type="entry name" value="antidote_HigA"/>
    <property type="match status" value="1"/>
</dbReference>
<dbReference type="RefSeq" id="WP_227539468.1">
    <property type="nucleotide sequence ID" value="NZ_CP101118.1"/>
</dbReference>
<name>A0ABZ2W5F1_9GAMM</name>
<feature type="region of interest" description="Disordered" evidence="2">
    <location>
        <begin position="1"/>
        <end position="22"/>
    </location>
</feature>